<dbReference type="EMBL" id="JAUEPS010000070">
    <property type="protein sequence ID" value="KAK0441478.1"/>
    <property type="molecule type" value="Genomic_DNA"/>
</dbReference>
<dbReference type="GeneID" id="85361954"/>
<reference evidence="2" key="1">
    <citation type="submission" date="2023-06" db="EMBL/GenBank/DDBJ databases">
        <authorList>
            <consortium name="Lawrence Berkeley National Laboratory"/>
            <person name="Ahrendt S."/>
            <person name="Sahu N."/>
            <person name="Indic B."/>
            <person name="Wong-Bajracharya J."/>
            <person name="Merenyi Z."/>
            <person name="Ke H.-M."/>
            <person name="Monk M."/>
            <person name="Kocsube S."/>
            <person name="Drula E."/>
            <person name="Lipzen A."/>
            <person name="Balint B."/>
            <person name="Henrissat B."/>
            <person name="Andreopoulos B."/>
            <person name="Martin F.M."/>
            <person name="Harder C.B."/>
            <person name="Rigling D."/>
            <person name="Ford K.L."/>
            <person name="Foster G.D."/>
            <person name="Pangilinan J."/>
            <person name="Papanicolaou A."/>
            <person name="Barry K."/>
            <person name="LaButti K."/>
            <person name="Viragh M."/>
            <person name="Koriabine M."/>
            <person name="Yan M."/>
            <person name="Riley R."/>
            <person name="Champramary S."/>
            <person name="Plett K.L."/>
            <person name="Tsai I.J."/>
            <person name="Slot J."/>
            <person name="Sipos G."/>
            <person name="Plett J."/>
            <person name="Nagy L.G."/>
            <person name="Grigoriev I.V."/>
        </authorList>
    </citation>
    <scope>NUCLEOTIDE SEQUENCE</scope>
    <source>
        <strain evidence="2">CCBAS 213</strain>
    </source>
</reference>
<dbReference type="AlphaFoldDB" id="A0AA39JJB0"/>
<gene>
    <name evidence="2" type="ORF">EV420DRAFT_1650085</name>
</gene>
<name>A0AA39JJB0_ARMTA</name>
<evidence type="ECO:0000313" key="3">
    <source>
        <dbReference type="Proteomes" id="UP001175211"/>
    </source>
</evidence>
<dbReference type="RefSeq" id="XP_060323983.1">
    <property type="nucleotide sequence ID" value="XM_060478406.1"/>
</dbReference>
<organism evidence="2 3">
    <name type="scientific">Armillaria tabescens</name>
    <name type="common">Ringless honey mushroom</name>
    <name type="synonym">Agaricus tabescens</name>
    <dbReference type="NCBI Taxonomy" id="1929756"/>
    <lineage>
        <taxon>Eukaryota</taxon>
        <taxon>Fungi</taxon>
        <taxon>Dikarya</taxon>
        <taxon>Basidiomycota</taxon>
        <taxon>Agaricomycotina</taxon>
        <taxon>Agaricomycetes</taxon>
        <taxon>Agaricomycetidae</taxon>
        <taxon>Agaricales</taxon>
        <taxon>Marasmiineae</taxon>
        <taxon>Physalacriaceae</taxon>
        <taxon>Desarmillaria</taxon>
    </lineage>
</organism>
<protein>
    <submittedName>
        <fullName evidence="2">Uncharacterized protein</fullName>
    </submittedName>
</protein>
<proteinExistence type="predicted"/>
<comment type="caution">
    <text evidence="2">The sequence shown here is derived from an EMBL/GenBank/DDBJ whole genome shotgun (WGS) entry which is preliminary data.</text>
</comment>
<dbReference type="Proteomes" id="UP001175211">
    <property type="component" value="Unassembled WGS sequence"/>
</dbReference>
<keyword evidence="3" id="KW-1185">Reference proteome</keyword>
<evidence type="ECO:0000256" key="1">
    <source>
        <dbReference type="SAM" id="MobiDB-lite"/>
    </source>
</evidence>
<sequence>MKETGTKSDSSAKLPTTPELRKTHSSKELAVVNVKRITRVGKTNALEIQTRRKYLTYQVRTLPLSNNAAPVPPIPPTDIFPKLSAEARALQDKFNSFIQGTSIGQYAESLLRAYFKSNSKCQGQISIFVDPLQDLYELQDAYTTIQDQSLEVEGLSVRHNSLVQAGGPINKVIKWVEDFWHCTIDGPGSLLCTYNVKRLAWQRDTIS</sequence>
<accession>A0AA39JJB0</accession>
<feature type="region of interest" description="Disordered" evidence="1">
    <location>
        <begin position="1"/>
        <end position="23"/>
    </location>
</feature>
<evidence type="ECO:0000313" key="2">
    <source>
        <dbReference type="EMBL" id="KAK0441478.1"/>
    </source>
</evidence>